<dbReference type="SUPFAM" id="SSF47144">
    <property type="entry name" value="HSC20 (HSCB), C-terminal oligomerisation domain"/>
    <property type="match status" value="1"/>
</dbReference>
<dbReference type="OrthoDB" id="448954at2759"/>
<evidence type="ECO:0000313" key="5">
    <source>
        <dbReference type="Proteomes" id="UP000266861"/>
    </source>
</evidence>
<proteinExistence type="inferred from homology"/>
<dbReference type="InterPro" id="IPR036386">
    <property type="entry name" value="HscB_C_sf"/>
</dbReference>
<accession>A0A397IBQ3</accession>
<name>A0A397IBQ3_9GLOM</name>
<gene>
    <name evidence="4" type="ORF">Glove_261g26</name>
</gene>
<dbReference type="CDD" id="cd06257">
    <property type="entry name" value="DnaJ"/>
    <property type="match status" value="1"/>
</dbReference>
<dbReference type="EMBL" id="PQFF01000239">
    <property type="protein sequence ID" value="RHZ71216.1"/>
    <property type="molecule type" value="Genomic_DNA"/>
</dbReference>
<evidence type="ECO:0000313" key="4">
    <source>
        <dbReference type="EMBL" id="RHZ71216.1"/>
    </source>
</evidence>
<dbReference type="GO" id="GO:0044571">
    <property type="term" value="P:[2Fe-2S] cluster assembly"/>
    <property type="evidence" value="ECO:0007669"/>
    <property type="project" value="InterPro"/>
</dbReference>
<dbReference type="PANTHER" id="PTHR14021">
    <property type="entry name" value="IRON-SULFUR CLUSTER CO-CHAPERONE PROTEIN HSCB"/>
    <property type="match status" value="1"/>
</dbReference>
<keyword evidence="2" id="KW-0143">Chaperone</keyword>
<dbReference type="GO" id="GO:0051087">
    <property type="term" value="F:protein-folding chaperone binding"/>
    <property type="evidence" value="ECO:0007669"/>
    <property type="project" value="InterPro"/>
</dbReference>
<organism evidence="4 5">
    <name type="scientific">Diversispora epigaea</name>
    <dbReference type="NCBI Taxonomy" id="1348612"/>
    <lineage>
        <taxon>Eukaryota</taxon>
        <taxon>Fungi</taxon>
        <taxon>Fungi incertae sedis</taxon>
        <taxon>Mucoromycota</taxon>
        <taxon>Glomeromycotina</taxon>
        <taxon>Glomeromycetes</taxon>
        <taxon>Diversisporales</taxon>
        <taxon>Diversisporaceae</taxon>
        <taxon>Diversispora</taxon>
    </lineage>
</organism>
<dbReference type="PROSITE" id="PS50076">
    <property type="entry name" value="DNAJ_2"/>
    <property type="match status" value="1"/>
</dbReference>
<comment type="caution">
    <text evidence="4">The sequence shown here is derived from an EMBL/GenBank/DDBJ whole genome shotgun (WGS) entry which is preliminary data.</text>
</comment>
<reference evidence="4 5" key="1">
    <citation type="submission" date="2018-08" db="EMBL/GenBank/DDBJ databases">
        <title>Genome and evolution of the arbuscular mycorrhizal fungus Diversispora epigaea (formerly Glomus versiforme) and its bacterial endosymbionts.</title>
        <authorList>
            <person name="Sun X."/>
            <person name="Fei Z."/>
            <person name="Harrison M."/>
        </authorList>
    </citation>
    <scope>NUCLEOTIDE SEQUENCE [LARGE SCALE GENOMIC DNA]</scope>
    <source>
        <strain evidence="4 5">IT104</strain>
    </source>
</reference>
<protein>
    <recommendedName>
        <fullName evidence="3">J domain-containing protein</fullName>
    </recommendedName>
</protein>
<evidence type="ECO:0000256" key="2">
    <source>
        <dbReference type="ARBA" id="ARBA00023186"/>
    </source>
</evidence>
<evidence type="ECO:0000256" key="1">
    <source>
        <dbReference type="ARBA" id="ARBA00010476"/>
    </source>
</evidence>
<dbReference type="InterPro" id="IPR004640">
    <property type="entry name" value="HscB"/>
</dbReference>
<evidence type="ECO:0000259" key="3">
    <source>
        <dbReference type="PROSITE" id="PS50076"/>
    </source>
</evidence>
<dbReference type="Gene3D" id="1.10.287.110">
    <property type="entry name" value="DnaJ domain"/>
    <property type="match status" value="1"/>
</dbReference>
<dbReference type="STRING" id="1348612.A0A397IBQ3"/>
<dbReference type="GO" id="GO:0001671">
    <property type="term" value="F:ATPase activator activity"/>
    <property type="evidence" value="ECO:0007669"/>
    <property type="project" value="InterPro"/>
</dbReference>
<dbReference type="SUPFAM" id="SSF46565">
    <property type="entry name" value="Chaperone J-domain"/>
    <property type="match status" value="1"/>
</dbReference>
<dbReference type="AlphaFoldDB" id="A0A397IBQ3"/>
<dbReference type="PANTHER" id="PTHR14021:SF15">
    <property type="entry name" value="IRON-SULFUR CLUSTER CO-CHAPERONE PROTEIN HSCB"/>
    <property type="match status" value="1"/>
</dbReference>
<dbReference type="Pfam" id="PF07743">
    <property type="entry name" value="HSCB_C"/>
    <property type="match status" value="1"/>
</dbReference>
<dbReference type="Gene3D" id="1.20.1280.20">
    <property type="entry name" value="HscB, C-terminal domain"/>
    <property type="match status" value="1"/>
</dbReference>
<dbReference type="GO" id="GO:0005739">
    <property type="term" value="C:mitochondrion"/>
    <property type="evidence" value="ECO:0007669"/>
    <property type="project" value="TreeGrafter"/>
</dbReference>
<dbReference type="InterPro" id="IPR001623">
    <property type="entry name" value="DnaJ_domain"/>
</dbReference>
<dbReference type="InterPro" id="IPR009073">
    <property type="entry name" value="HscB_oligo_C"/>
</dbReference>
<dbReference type="NCBIfam" id="TIGR00714">
    <property type="entry name" value="hscB"/>
    <property type="match status" value="1"/>
</dbReference>
<feature type="domain" description="J" evidence="3">
    <location>
        <begin position="101"/>
        <end position="179"/>
    </location>
</feature>
<dbReference type="Pfam" id="PF00226">
    <property type="entry name" value="DnaJ"/>
    <property type="match status" value="1"/>
</dbReference>
<dbReference type="Proteomes" id="UP000266861">
    <property type="component" value="Unassembled WGS sequence"/>
</dbReference>
<dbReference type="SMART" id="SM00271">
    <property type="entry name" value="DnaJ"/>
    <property type="match status" value="1"/>
</dbReference>
<dbReference type="GO" id="GO:0051259">
    <property type="term" value="P:protein complex oligomerization"/>
    <property type="evidence" value="ECO:0007669"/>
    <property type="project" value="InterPro"/>
</dbReference>
<comment type="similarity">
    <text evidence="1">Belongs to the HscB family.</text>
</comment>
<sequence>MLRKFPLIFRFINSRKLIFSHSFAKFNYLSNKLLQTNTLHVTKRFLNQNEKTVFLREFIANHNNTGIKHCWKCNSEIDFRSLRCDNKECGVIQKPLSEDLNYFEVLRVNEDWEFTPTFDINLNRLRSSFLKLQQRFHPDSYGFRDTQEYIYAQQHSASINKAYQVLKDPLSRAQYMLQLNNVSVTESESLDDPELLMEILEIREKLEEASCENEVKITQNENEARIKKTIEELSHAFKSNNLLLAKELTVKLQYWYNVRNAVVDWAPGKKIEIQH</sequence>
<keyword evidence="5" id="KW-1185">Reference proteome</keyword>
<dbReference type="InterPro" id="IPR036869">
    <property type="entry name" value="J_dom_sf"/>
</dbReference>